<evidence type="ECO:0000313" key="1">
    <source>
        <dbReference type="EMBL" id="KAG8451433.1"/>
    </source>
</evidence>
<comment type="caution">
    <text evidence="1">The sequence shown here is derived from an EMBL/GenBank/DDBJ whole genome shotgun (WGS) entry which is preliminary data.</text>
</comment>
<sequence length="141" mass="15954">MEPNRKRMSQPSSNNAQWEFTAAVEFYLPALLGLSGHKVEVLAENEEILMQGNLLNQVHYWQVSANEKVVPLPKYRLFSGLLENHVGLCLPDQSYRLIIQAMLLFRAGTSSAVCCVLYRIVEGLYPLFSLDLTEVAWNPAE</sequence>
<evidence type="ECO:0000313" key="2">
    <source>
        <dbReference type="Proteomes" id="UP000812440"/>
    </source>
</evidence>
<accession>A0A8T2K5L2</accession>
<reference evidence="1" key="1">
    <citation type="thesis" date="2020" institute="ProQuest LLC" country="789 East Eisenhower Parkway, Ann Arbor, MI, USA">
        <title>Comparative Genomics and Chromosome Evolution.</title>
        <authorList>
            <person name="Mudd A.B."/>
        </authorList>
    </citation>
    <scope>NUCLEOTIDE SEQUENCE</scope>
    <source>
        <strain evidence="1">Female2</strain>
        <tissue evidence="1">Blood</tissue>
    </source>
</reference>
<keyword evidence="2" id="KW-1185">Reference proteome</keyword>
<dbReference type="AlphaFoldDB" id="A0A8T2K5L2"/>
<proteinExistence type="predicted"/>
<gene>
    <name evidence="1" type="ORF">GDO86_003586</name>
</gene>
<name>A0A8T2K5L2_9PIPI</name>
<dbReference type="EMBL" id="JAACNH010000002">
    <property type="protein sequence ID" value="KAG8451433.1"/>
    <property type="molecule type" value="Genomic_DNA"/>
</dbReference>
<organism evidence="1 2">
    <name type="scientific">Hymenochirus boettgeri</name>
    <name type="common">Congo dwarf clawed frog</name>
    <dbReference type="NCBI Taxonomy" id="247094"/>
    <lineage>
        <taxon>Eukaryota</taxon>
        <taxon>Metazoa</taxon>
        <taxon>Chordata</taxon>
        <taxon>Craniata</taxon>
        <taxon>Vertebrata</taxon>
        <taxon>Euteleostomi</taxon>
        <taxon>Amphibia</taxon>
        <taxon>Batrachia</taxon>
        <taxon>Anura</taxon>
        <taxon>Pipoidea</taxon>
        <taxon>Pipidae</taxon>
        <taxon>Pipinae</taxon>
        <taxon>Hymenochirus</taxon>
    </lineage>
</organism>
<protein>
    <submittedName>
        <fullName evidence="1">Uncharacterized protein</fullName>
    </submittedName>
</protein>
<dbReference type="Proteomes" id="UP000812440">
    <property type="component" value="Chromosome 2"/>
</dbReference>